<dbReference type="Gene3D" id="1.10.10.60">
    <property type="entry name" value="Homeodomain-like"/>
    <property type="match status" value="1"/>
</dbReference>
<feature type="domain" description="HTH araC/xylS-type" evidence="4">
    <location>
        <begin position="232"/>
        <end position="330"/>
    </location>
</feature>
<dbReference type="Pfam" id="PF12833">
    <property type="entry name" value="HTH_18"/>
    <property type="match status" value="1"/>
</dbReference>
<accession>A0ABV7VP28</accession>
<dbReference type="SMART" id="SM00342">
    <property type="entry name" value="HTH_ARAC"/>
    <property type="match status" value="1"/>
</dbReference>
<reference evidence="6" key="1">
    <citation type="journal article" date="2019" name="Int. J. Syst. Evol. Microbiol.">
        <title>The Global Catalogue of Microorganisms (GCM) 10K type strain sequencing project: providing services to taxonomists for standard genome sequencing and annotation.</title>
        <authorList>
            <consortium name="The Broad Institute Genomics Platform"/>
            <consortium name="The Broad Institute Genome Sequencing Center for Infectious Disease"/>
            <person name="Wu L."/>
            <person name="Ma J."/>
        </authorList>
    </citation>
    <scope>NUCLEOTIDE SEQUENCE [LARGE SCALE GENOMIC DNA]</scope>
    <source>
        <strain evidence="6">KCTC 42424</strain>
    </source>
</reference>
<keyword evidence="3" id="KW-0804">Transcription</keyword>
<keyword evidence="2" id="KW-0238">DNA-binding</keyword>
<dbReference type="EMBL" id="JBHRYB010000001">
    <property type="protein sequence ID" value="MFC3678637.1"/>
    <property type="molecule type" value="Genomic_DNA"/>
</dbReference>
<name>A0ABV7VP28_9GAMM</name>
<organism evidence="5 6">
    <name type="scientific">Bacterioplanoides pacificum</name>
    <dbReference type="NCBI Taxonomy" id="1171596"/>
    <lineage>
        <taxon>Bacteria</taxon>
        <taxon>Pseudomonadati</taxon>
        <taxon>Pseudomonadota</taxon>
        <taxon>Gammaproteobacteria</taxon>
        <taxon>Oceanospirillales</taxon>
        <taxon>Oceanospirillaceae</taxon>
        <taxon>Bacterioplanoides</taxon>
    </lineage>
</organism>
<evidence type="ECO:0000313" key="5">
    <source>
        <dbReference type="EMBL" id="MFC3678637.1"/>
    </source>
</evidence>
<sequence length="347" mass="39757">MSPTAQVDVVVLQHLLNFWDSQGIEIDPVWQILGIDTTQPLPRWVSTDRLAEVYVFLSQQGYDLGFFVSAGKYLAEQELPLDHLLKHGESLEQALPLCFRFAYLMVGSVEFELKSMPQSRKVLVRPVNAEHASHQQLLVALSTLTHACYNVIQGSHQQGDLQVFLPDLEDRYPDAVMAFDVPVVQADCFALEISMAAWQRNNPHRKESLFRIAQREFEREHQKFTEYLAVYTELKDILQQCLLQRNVSQEDVAGRLGISVRNLQRRLKALGTTYQLLLDEARQALAMRLLQDEATPLYEVSFMVGYNEPSAFYKAFKRWTDMTPGDYRLTHIPVQQAARINAVSDEV</sequence>
<evidence type="ECO:0000256" key="1">
    <source>
        <dbReference type="ARBA" id="ARBA00023015"/>
    </source>
</evidence>
<gene>
    <name evidence="5" type="ORF">ACFOMG_00745</name>
</gene>
<dbReference type="PROSITE" id="PS01124">
    <property type="entry name" value="HTH_ARAC_FAMILY_2"/>
    <property type="match status" value="1"/>
</dbReference>
<dbReference type="SUPFAM" id="SSF46689">
    <property type="entry name" value="Homeodomain-like"/>
    <property type="match status" value="1"/>
</dbReference>
<protein>
    <submittedName>
        <fullName evidence="5">Helix-turn-helix transcriptional regulator</fullName>
    </submittedName>
</protein>
<evidence type="ECO:0000259" key="4">
    <source>
        <dbReference type="PROSITE" id="PS01124"/>
    </source>
</evidence>
<dbReference type="InterPro" id="IPR018060">
    <property type="entry name" value="HTH_AraC"/>
</dbReference>
<dbReference type="Proteomes" id="UP001595722">
    <property type="component" value="Unassembled WGS sequence"/>
</dbReference>
<keyword evidence="6" id="KW-1185">Reference proteome</keyword>
<comment type="caution">
    <text evidence="5">The sequence shown here is derived from an EMBL/GenBank/DDBJ whole genome shotgun (WGS) entry which is preliminary data.</text>
</comment>
<evidence type="ECO:0000256" key="3">
    <source>
        <dbReference type="ARBA" id="ARBA00023163"/>
    </source>
</evidence>
<evidence type="ECO:0000256" key="2">
    <source>
        <dbReference type="ARBA" id="ARBA00023125"/>
    </source>
</evidence>
<proteinExistence type="predicted"/>
<dbReference type="RefSeq" id="WP_376864187.1">
    <property type="nucleotide sequence ID" value="NZ_JBHRYB010000001.1"/>
</dbReference>
<dbReference type="PANTHER" id="PTHR47894">
    <property type="entry name" value="HTH-TYPE TRANSCRIPTIONAL REGULATOR GADX"/>
    <property type="match status" value="1"/>
</dbReference>
<dbReference type="PANTHER" id="PTHR47894:SF1">
    <property type="entry name" value="HTH-TYPE TRANSCRIPTIONAL REGULATOR VQSM"/>
    <property type="match status" value="1"/>
</dbReference>
<keyword evidence="1" id="KW-0805">Transcription regulation</keyword>
<dbReference type="InterPro" id="IPR009057">
    <property type="entry name" value="Homeodomain-like_sf"/>
</dbReference>
<evidence type="ECO:0000313" key="6">
    <source>
        <dbReference type="Proteomes" id="UP001595722"/>
    </source>
</evidence>